<dbReference type="Pfam" id="PF13649">
    <property type="entry name" value="Methyltransf_25"/>
    <property type="match status" value="1"/>
</dbReference>
<dbReference type="InterPro" id="IPR029063">
    <property type="entry name" value="SAM-dependent_MTases_sf"/>
</dbReference>
<protein>
    <submittedName>
        <fullName evidence="4">Methyltransferase family protein</fullName>
    </submittedName>
</protein>
<dbReference type="OrthoDB" id="9804312at2"/>
<evidence type="ECO:0000313" key="4">
    <source>
        <dbReference type="EMBL" id="TWF53058.1"/>
    </source>
</evidence>
<accession>A0A561QRN9</accession>
<keyword evidence="2 4" id="KW-0808">Transferase</keyword>
<dbReference type="InterPro" id="IPR041698">
    <property type="entry name" value="Methyltransf_25"/>
</dbReference>
<dbReference type="AlphaFoldDB" id="A0A561QRN9"/>
<keyword evidence="1 4" id="KW-0489">Methyltransferase</keyword>
<dbReference type="GO" id="GO:0008168">
    <property type="term" value="F:methyltransferase activity"/>
    <property type="evidence" value="ECO:0007669"/>
    <property type="project" value="UniProtKB-KW"/>
</dbReference>
<dbReference type="RefSeq" id="WP_145638597.1">
    <property type="nucleotide sequence ID" value="NZ_VIWP01000004.1"/>
</dbReference>
<evidence type="ECO:0000256" key="2">
    <source>
        <dbReference type="ARBA" id="ARBA00022679"/>
    </source>
</evidence>
<dbReference type="Gene3D" id="3.40.50.150">
    <property type="entry name" value="Vaccinia Virus protein VP39"/>
    <property type="match status" value="1"/>
</dbReference>
<organism evidence="4 5">
    <name type="scientific">Neorhizobium alkalisoli</name>
    <dbReference type="NCBI Taxonomy" id="528178"/>
    <lineage>
        <taxon>Bacteria</taxon>
        <taxon>Pseudomonadati</taxon>
        <taxon>Pseudomonadota</taxon>
        <taxon>Alphaproteobacteria</taxon>
        <taxon>Hyphomicrobiales</taxon>
        <taxon>Rhizobiaceae</taxon>
        <taxon>Rhizobium/Agrobacterium group</taxon>
        <taxon>Neorhizobium</taxon>
    </lineage>
</organism>
<reference evidence="4 5" key="1">
    <citation type="submission" date="2019-06" db="EMBL/GenBank/DDBJ databases">
        <title>Sorghum-associated microbial communities from plants grown in Nebraska, USA.</title>
        <authorList>
            <person name="Schachtman D."/>
        </authorList>
    </citation>
    <scope>NUCLEOTIDE SEQUENCE [LARGE SCALE GENOMIC DNA]</scope>
    <source>
        <strain evidence="4 5">1225</strain>
    </source>
</reference>
<evidence type="ECO:0000256" key="1">
    <source>
        <dbReference type="ARBA" id="ARBA00022603"/>
    </source>
</evidence>
<feature type="domain" description="Methyltransferase" evidence="3">
    <location>
        <begin position="44"/>
        <end position="132"/>
    </location>
</feature>
<evidence type="ECO:0000313" key="5">
    <source>
        <dbReference type="Proteomes" id="UP000320653"/>
    </source>
</evidence>
<dbReference type="PANTHER" id="PTHR43861:SF1">
    <property type="entry name" value="TRANS-ACONITATE 2-METHYLTRANSFERASE"/>
    <property type="match status" value="1"/>
</dbReference>
<dbReference type="EMBL" id="VIWP01000004">
    <property type="protein sequence ID" value="TWF53058.1"/>
    <property type="molecule type" value="Genomic_DNA"/>
</dbReference>
<dbReference type="Proteomes" id="UP000320653">
    <property type="component" value="Unassembled WGS sequence"/>
</dbReference>
<dbReference type="PANTHER" id="PTHR43861">
    <property type="entry name" value="TRANS-ACONITATE 2-METHYLTRANSFERASE-RELATED"/>
    <property type="match status" value="1"/>
</dbReference>
<proteinExistence type="predicted"/>
<dbReference type="GO" id="GO:0032259">
    <property type="term" value="P:methylation"/>
    <property type="evidence" value="ECO:0007669"/>
    <property type="project" value="UniProtKB-KW"/>
</dbReference>
<sequence length="198" mass="21624">MSDGRNETAQFYAENAAIYAAELSKASPKQLDRFLEKLSPEAAILELGCGNGRDSAAMIARGFSVTPTDGVPEMAEEASRRLGVAVDVLRFEDIESVSAFDGIWANACLLHVPRANLAGILSRIHRALRPSGVFYASFKAGEAEGFDALGRFFNYPSREWLGNAYAALEWKSVEIAQDLGGAYDRKPTEWLQVMAVKD</sequence>
<evidence type="ECO:0000259" key="3">
    <source>
        <dbReference type="Pfam" id="PF13649"/>
    </source>
</evidence>
<dbReference type="SUPFAM" id="SSF53335">
    <property type="entry name" value="S-adenosyl-L-methionine-dependent methyltransferases"/>
    <property type="match status" value="1"/>
</dbReference>
<keyword evidence="5" id="KW-1185">Reference proteome</keyword>
<dbReference type="CDD" id="cd02440">
    <property type="entry name" value="AdoMet_MTases"/>
    <property type="match status" value="1"/>
</dbReference>
<comment type="caution">
    <text evidence="4">The sequence shown here is derived from an EMBL/GenBank/DDBJ whole genome shotgun (WGS) entry which is preliminary data.</text>
</comment>
<name>A0A561QRN9_9HYPH</name>
<gene>
    <name evidence="4" type="ORF">FHW37_104329</name>
</gene>